<accession>A0ABP3CTI5</accession>
<evidence type="ECO:0000313" key="2">
    <source>
        <dbReference type="Proteomes" id="UP001500399"/>
    </source>
</evidence>
<sequence length="144" mass="16880">MDEYTPCKKPDPTAREAVGNVMRLLHTQRKKPNKYHARKTTVCGRTFDSRREAEVYLELLAQKRAGEIVSIGFQPTYTLLAGFVDNTGKKQRPITYTADFFVTYADGHSEVIEVKGMRTRDYLLRKKLFLHMMRKKDIFFREVR</sequence>
<name>A0ABP3CTI5_9FIRM</name>
<dbReference type="InterPro" id="IPR009414">
    <property type="entry name" value="DUF1064"/>
</dbReference>
<comment type="caution">
    <text evidence="1">The sequence shown here is derived from an EMBL/GenBank/DDBJ whole genome shotgun (WGS) entry which is preliminary data.</text>
</comment>
<dbReference type="RefSeq" id="WP_304986353.1">
    <property type="nucleotide sequence ID" value="NZ_BAAACR010000013.1"/>
</dbReference>
<dbReference type="Proteomes" id="UP001500399">
    <property type="component" value="Unassembled WGS sequence"/>
</dbReference>
<keyword evidence="2" id="KW-1185">Reference proteome</keyword>
<reference evidence="2" key="1">
    <citation type="journal article" date="2019" name="Int. J. Syst. Evol. Microbiol.">
        <title>The Global Catalogue of Microorganisms (GCM) 10K type strain sequencing project: providing services to taxonomists for standard genome sequencing and annotation.</title>
        <authorList>
            <consortium name="The Broad Institute Genomics Platform"/>
            <consortium name="The Broad Institute Genome Sequencing Center for Infectious Disease"/>
            <person name="Wu L."/>
            <person name="Ma J."/>
        </authorList>
    </citation>
    <scope>NUCLEOTIDE SEQUENCE [LARGE SCALE GENOMIC DNA]</scope>
    <source>
        <strain evidence="2">JCM 8542</strain>
    </source>
</reference>
<dbReference type="EMBL" id="BAAACR010000013">
    <property type="protein sequence ID" value="GAA0215112.1"/>
    <property type="molecule type" value="Genomic_DNA"/>
</dbReference>
<dbReference type="Pfam" id="PF06356">
    <property type="entry name" value="DUF1064"/>
    <property type="match status" value="1"/>
</dbReference>
<protein>
    <recommendedName>
        <fullName evidence="3">DUF1064 domain-containing protein</fullName>
    </recommendedName>
</protein>
<gene>
    <name evidence="1" type="ORF">GCM10008919_17920</name>
</gene>
<evidence type="ECO:0000313" key="1">
    <source>
        <dbReference type="EMBL" id="GAA0215112.1"/>
    </source>
</evidence>
<evidence type="ECO:0008006" key="3">
    <source>
        <dbReference type="Google" id="ProtNLM"/>
    </source>
</evidence>
<organism evidence="1 2">
    <name type="scientific">Selenomonas dianae</name>
    <dbReference type="NCBI Taxonomy" id="135079"/>
    <lineage>
        <taxon>Bacteria</taxon>
        <taxon>Bacillati</taxon>
        <taxon>Bacillota</taxon>
        <taxon>Negativicutes</taxon>
        <taxon>Selenomonadales</taxon>
        <taxon>Selenomonadaceae</taxon>
        <taxon>Selenomonas</taxon>
    </lineage>
</organism>
<proteinExistence type="predicted"/>